<dbReference type="AlphaFoldDB" id="A0A6G1AXM3"/>
<dbReference type="PANTHER" id="PTHR11505">
    <property type="entry name" value="L1 TRANSPOSABLE ELEMENT-RELATED"/>
    <property type="match status" value="1"/>
</dbReference>
<feature type="region of interest" description="Disordered" evidence="1">
    <location>
        <begin position="29"/>
        <end position="49"/>
    </location>
</feature>
<feature type="non-terminal residue" evidence="2">
    <location>
        <position position="1"/>
    </location>
</feature>
<evidence type="ECO:0000256" key="1">
    <source>
        <dbReference type="SAM" id="MobiDB-lite"/>
    </source>
</evidence>
<sequence>NAITEMQSQMNAMMGRMDEAEQRMNDTEDKIIKNSEAEKRRDTEAKDHDTTLRELSDLLKRNNMCIIGILEDEERDKGAECLCEQNFPNLGKDTDIKIQAAQRTP</sequence>
<dbReference type="InterPro" id="IPR004244">
    <property type="entry name" value="Transposase_22"/>
</dbReference>
<organism evidence="2 3">
    <name type="scientific">Crocuta crocuta</name>
    <name type="common">Spotted hyena</name>
    <dbReference type="NCBI Taxonomy" id="9678"/>
    <lineage>
        <taxon>Eukaryota</taxon>
        <taxon>Metazoa</taxon>
        <taxon>Chordata</taxon>
        <taxon>Craniata</taxon>
        <taxon>Vertebrata</taxon>
        <taxon>Euteleostomi</taxon>
        <taxon>Mammalia</taxon>
        <taxon>Eutheria</taxon>
        <taxon>Laurasiatheria</taxon>
        <taxon>Carnivora</taxon>
        <taxon>Feliformia</taxon>
        <taxon>Hyaenidae</taxon>
        <taxon>Crocuta</taxon>
    </lineage>
</organism>
<evidence type="ECO:0000313" key="3">
    <source>
        <dbReference type="Proteomes" id="UP000475037"/>
    </source>
</evidence>
<keyword evidence="3" id="KW-1185">Reference proteome</keyword>
<dbReference type="Proteomes" id="UP000475037">
    <property type="component" value="Unassembled WGS sequence"/>
</dbReference>
<accession>A0A6G1AXM3</accession>
<protein>
    <submittedName>
        <fullName evidence="2">LORF1 protein</fullName>
    </submittedName>
</protein>
<gene>
    <name evidence="2" type="primary">L1re1_75</name>
    <name evidence="2" type="ORF">FOF47_R04903</name>
</gene>
<dbReference type="Gene3D" id="3.30.70.1820">
    <property type="entry name" value="L1 transposable element, RRM domain"/>
    <property type="match status" value="1"/>
</dbReference>
<name>A0A6G1AXM3_CROCR</name>
<dbReference type="EMBL" id="VOAJ01003279">
    <property type="protein sequence ID" value="KAF0880231.1"/>
    <property type="molecule type" value="Genomic_DNA"/>
</dbReference>
<feature type="non-terminal residue" evidence="2">
    <location>
        <position position="105"/>
    </location>
</feature>
<evidence type="ECO:0000313" key="2">
    <source>
        <dbReference type="EMBL" id="KAF0880231.1"/>
    </source>
</evidence>
<comment type="caution">
    <text evidence="2">The sequence shown here is derived from an EMBL/GenBank/DDBJ whole genome shotgun (WGS) entry which is preliminary data.</text>
</comment>
<proteinExistence type="predicted"/>
<reference evidence="2 3" key="1">
    <citation type="submission" date="2019-11" db="EMBL/GenBank/DDBJ databases">
        <authorList>
            <person name="Yang C."/>
            <person name="Li F."/>
        </authorList>
    </citation>
    <scope>NUCLEOTIDE SEQUENCE [LARGE SCALE GENOMIC DNA]</scope>
    <source>
        <strain evidence="2">KB4526</strain>
        <tissue evidence="2">Muscle</tissue>
    </source>
</reference>